<organism evidence="2 3">
    <name type="scientific">Dissostichus mawsoni</name>
    <name type="common">Antarctic cod</name>
    <dbReference type="NCBI Taxonomy" id="36200"/>
    <lineage>
        <taxon>Eukaryota</taxon>
        <taxon>Metazoa</taxon>
        <taxon>Chordata</taxon>
        <taxon>Craniata</taxon>
        <taxon>Vertebrata</taxon>
        <taxon>Euteleostomi</taxon>
        <taxon>Actinopterygii</taxon>
        <taxon>Neopterygii</taxon>
        <taxon>Teleostei</taxon>
        <taxon>Neoteleostei</taxon>
        <taxon>Acanthomorphata</taxon>
        <taxon>Eupercaria</taxon>
        <taxon>Perciformes</taxon>
        <taxon>Notothenioidei</taxon>
        <taxon>Nototheniidae</taxon>
        <taxon>Dissostichus</taxon>
    </lineage>
</organism>
<comment type="caution">
    <text evidence="2">The sequence shown here is derived from an EMBL/GenBank/DDBJ whole genome shotgun (WGS) entry which is preliminary data.</text>
</comment>
<accession>A0A7J5YKW3</accession>
<feature type="region of interest" description="Disordered" evidence="1">
    <location>
        <begin position="35"/>
        <end position="56"/>
    </location>
</feature>
<name>A0A7J5YKW3_DISMA</name>
<proteinExistence type="predicted"/>
<gene>
    <name evidence="2" type="ORF">F7725_019729</name>
</gene>
<dbReference type="EMBL" id="JAAKFY010000011">
    <property type="protein sequence ID" value="KAF3850010.1"/>
    <property type="molecule type" value="Genomic_DNA"/>
</dbReference>
<dbReference type="AlphaFoldDB" id="A0A7J5YKW3"/>
<evidence type="ECO:0000256" key="1">
    <source>
        <dbReference type="SAM" id="MobiDB-lite"/>
    </source>
</evidence>
<evidence type="ECO:0000313" key="2">
    <source>
        <dbReference type="EMBL" id="KAF3850010.1"/>
    </source>
</evidence>
<feature type="compositionally biased region" description="Basic and acidic residues" evidence="1">
    <location>
        <begin position="40"/>
        <end position="49"/>
    </location>
</feature>
<sequence length="101" mass="11512">MELHAVDFDRNQSDSMELDIESSIQIKCLTPPFSHKVRHHKEDEKKEQQTSDLILEGGLHAPHPALSFGIYISSQSPLYTQLNKEFLDLRQSTHTTEAVPV</sequence>
<keyword evidence="3" id="KW-1185">Reference proteome</keyword>
<reference evidence="2 3" key="1">
    <citation type="submission" date="2020-03" db="EMBL/GenBank/DDBJ databases">
        <title>Dissostichus mawsoni Genome sequencing and assembly.</title>
        <authorList>
            <person name="Park H."/>
        </authorList>
    </citation>
    <scope>NUCLEOTIDE SEQUENCE [LARGE SCALE GENOMIC DNA]</scope>
    <source>
        <strain evidence="2">DM0001</strain>
        <tissue evidence="2">Muscle</tissue>
    </source>
</reference>
<protein>
    <submittedName>
        <fullName evidence="2">Uncharacterized protein</fullName>
    </submittedName>
</protein>
<dbReference type="Proteomes" id="UP000518266">
    <property type="component" value="Unassembled WGS sequence"/>
</dbReference>
<evidence type="ECO:0000313" key="3">
    <source>
        <dbReference type="Proteomes" id="UP000518266"/>
    </source>
</evidence>